<feature type="domain" description="Bacteriophage Mu GpT" evidence="1">
    <location>
        <begin position="9"/>
        <end position="296"/>
    </location>
</feature>
<dbReference type="EMBL" id="FRFG01000078">
    <property type="protein sequence ID" value="SHO58794.1"/>
    <property type="molecule type" value="Genomic_DNA"/>
</dbReference>
<dbReference type="OrthoDB" id="9804833at2"/>
<proteinExistence type="predicted"/>
<dbReference type="InterPro" id="IPR018774">
    <property type="entry name" value="Phage_Mu_GpT"/>
</dbReference>
<keyword evidence="3" id="KW-1185">Reference proteome</keyword>
<dbReference type="RefSeq" id="WP_073586245.1">
    <property type="nucleotide sequence ID" value="NZ_AP024897.1"/>
</dbReference>
<protein>
    <submittedName>
        <fullName evidence="2">Mu-like prophage major head subunit gpT</fullName>
    </submittedName>
</protein>
<evidence type="ECO:0000313" key="3">
    <source>
        <dbReference type="Proteomes" id="UP000184600"/>
    </source>
</evidence>
<sequence length="297" mass="33286">MQTTGANLSILYTAVKAHFQQGQKNYTPSWPKLATLITSTTAVETYAWLGEFSRLREWIGERQINRMKQHGYTLKNKKFEATEGIPREYVEDDTYGVLTPKFQDMGYAAATHPDEMIYALIAAGFDQPCYDGQNFFDTDHPVGDTGAVKSVSNLQTGTGAPWFLLDTNRPLKPFIFQRRKDYNLTNKTDASDSDHVYMMDEFLYGVDARGEWGYGFWQQAFGSKAELNDTNFDAAVQAMMEMKSDKGRPLGINPSVLVVGPANRAAAKKVIEAENKAQGETNTNYKAVEVLVVPWLA</sequence>
<dbReference type="STRING" id="1117707.VQ7734_04566"/>
<dbReference type="Proteomes" id="UP000184600">
    <property type="component" value="Unassembled WGS sequence"/>
</dbReference>
<evidence type="ECO:0000313" key="2">
    <source>
        <dbReference type="EMBL" id="SHO58794.1"/>
    </source>
</evidence>
<evidence type="ECO:0000259" key="1">
    <source>
        <dbReference type="Pfam" id="PF10124"/>
    </source>
</evidence>
<reference evidence="3" key="1">
    <citation type="submission" date="2016-12" db="EMBL/GenBank/DDBJ databases">
        <authorList>
            <person name="Rodrigo-Torres L."/>
            <person name="Arahal R.D."/>
            <person name="Lucena T."/>
        </authorList>
    </citation>
    <scope>NUCLEOTIDE SEQUENCE [LARGE SCALE GENOMIC DNA]</scope>
</reference>
<gene>
    <name evidence="2" type="ORF">VQ7734_04566</name>
</gene>
<name>A0A1M7Z1T1_9VIBR</name>
<dbReference type="AlphaFoldDB" id="A0A1M7Z1T1"/>
<accession>A0A1M7Z1T1</accession>
<organism evidence="2 3">
    <name type="scientific">Vibrio quintilis</name>
    <dbReference type="NCBI Taxonomy" id="1117707"/>
    <lineage>
        <taxon>Bacteria</taxon>
        <taxon>Pseudomonadati</taxon>
        <taxon>Pseudomonadota</taxon>
        <taxon>Gammaproteobacteria</taxon>
        <taxon>Vibrionales</taxon>
        <taxon>Vibrionaceae</taxon>
        <taxon>Vibrio</taxon>
    </lineage>
</organism>
<dbReference type="Pfam" id="PF10124">
    <property type="entry name" value="Mu-like_gpT"/>
    <property type="match status" value="1"/>
</dbReference>